<evidence type="ECO:0000313" key="3">
    <source>
        <dbReference type="Proteomes" id="UP000494363"/>
    </source>
</evidence>
<gene>
    <name evidence="2" type="ORF">LMG29542_08152</name>
</gene>
<accession>A0A6J5F7A3</accession>
<dbReference type="Proteomes" id="UP000494363">
    <property type="component" value="Unassembled WGS sequence"/>
</dbReference>
<proteinExistence type="predicted"/>
<evidence type="ECO:0000259" key="1">
    <source>
        <dbReference type="Pfam" id="PF13610"/>
    </source>
</evidence>
<keyword evidence="3" id="KW-1185">Reference proteome</keyword>
<organism evidence="2 3">
    <name type="scientific">Paraburkholderia humisilvae</name>
    <dbReference type="NCBI Taxonomy" id="627669"/>
    <lineage>
        <taxon>Bacteria</taxon>
        <taxon>Pseudomonadati</taxon>
        <taxon>Pseudomonadota</taxon>
        <taxon>Betaproteobacteria</taxon>
        <taxon>Burkholderiales</taxon>
        <taxon>Burkholderiaceae</taxon>
        <taxon>Paraburkholderia</taxon>
    </lineage>
</organism>
<reference evidence="2 3" key="1">
    <citation type="submission" date="2020-04" db="EMBL/GenBank/DDBJ databases">
        <authorList>
            <person name="De Canck E."/>
        </authorList>
    </citation>
    <scope>NUCLEOTIDE SEQUENCE [LARGE SCALE GENOMIC DNA]</scope>
    <source>
        <strain evidence="2 3">LMG 29542</strain>
    </source>
</reference>
<dbReference type="PANTHER" id="PTHR35528">
    <property type="entry name" value="BLL1675 PROTEIN"/>
    <property type="match status" value="1"/>
</dbReference>
<dbReference type="PANTHER" id="PTHR35528:SF3">
    <property type="entry name" value="BLL1675 PROTEIN"/>
    <property type="match status" value="1"/>
</dbReference>
<dbReference type="InterPro" id="IPR052183">
    <property type="entry name" value="IS_Transposase"/>
</dbReference>
<sequence length="178" mass="19709">MAVCLRGEPHWLWRAVDEHGTELDVLLQKCRDKAVAKRFFKLVLRSAPVPRRIVTDQLRSYPAAKADIPELVAVKHVFVTGRRATEQPGGEQPPADAHASARCGTFARRGVRRHFFPVSVQSGCTSPCRDTGCRPVTTALRSCTVGCLAAVDSRTGRRLRFLIRIPDLIDNIDPNPST</sequence>
<dbReference type="AlphaFoldDB" id="A0A6J5F7A3"/>
<dbReference type="Pfam" id="PF13610">
    <property type="entry name" value="DDE_Tnp_IS240"/>
    <property type="match status" value="1"/>
</dbReference>
<protein>
    <recommendedName>
        <fullName evidence="1">DDE domain-containing protein</fullName>
    </recommendedName>
</protein>
<dbReference type="EMBL" id="CADIKH010000168">
    <property type="protein sequence ID" value="CAB3774770.1"/>
    <property type="molecule type" value="Genomic_DNA"/>
</dbReference>
<evidence type="ECO:0000313" key="2">
    <source>
        <dbReference type="EMBL" id="CAB3774770.1"/>
    </source>
</evidence>
<dbReference type="InterPro" id="IPR032874">
    <property type="entry name" value="DDE_dom"/>
</dbReference>
<name>A0A6J5F7A3_9BURK</name>
<feature type="domain" description="DDE" evidence="1">
    <location>
        <begin position="3"/>
        <end position="70"/>
    </location>
</feature>